<dbReference type="InterPro" id="IPR028082">
    <property type="entry name" value="Peripla_BP_I"/>
</dbReference>
<proteinExistence type="inferred from homology"/>
<dbReference type="GeneID" id="92852433"/>
<name>A0ABN5AH68_9BACI</name>
<dbReference type="Pfam" id="PF02608">
    <property type="entry name" value="Bmp"/>
    <property type="match status" value="1"/>
</dbReference>
<dbReference type="InterPro" id="IPR003760">
    <property type="entry name" value="PnrA-like"/>
</dbReference>
<dbReference type="EMBL" id="CP021920">
    <property type="protein sequence ID" value="ASB90131.1"/>
    <property type="molecule type" value="Genomic_DNA"/>
</dbReference>
<comment type="subcellular location">
    <subcellularLocation>
        <location evidence="1">Cell membrane</location>
        <topology evidence="1">Lipid-anchor</topology>
    </subcellularLocation>
</comment>
<evidence type="ECO:0000313" key="9">
    <source>
        <dbReference type="Proteomes" id="UP000196877"/>
    </source>
</evidence>
<feature type="domain" description="ABC transporter substrate-binding protein PnrA-like" evidence="7">
    <location>
        <begin position="27"/>
        <end position="309"/>
    </location>
</feature>
<comment type="similarity">
    <text evidence="2">Belongs to the BMP lipoprotein family.</text>
</comment>
<dbReference type="InterPro" id="IPR050957">
    <property type="entry name" value="BMP_lipoprotein"/>
</dbReference>
<protein>
    <submittedName>
        <fullName evidence="8">Transcriptional activator protein med</fullName>
    </submittedName>
</protein>
<accession>A0ABN5AH68</accession>
<evidence type="ECO:0000256" key="1">
    <source>
        <dbReference type="ARBA" id="ARBA00004193"/>
    </source>
</evidence>
<organism evidence="8 9">
    <name type="scientific">Bacillus sonorensis</name>
    <dbReference type="NCBI Taxonomy" id="119858"/>
    <lineage>
        <taxon>Bacteria</taxon>
        <taxon>Bacillati</taxon>
        <taxon>Bacillota</taxon>
        <taxon>Bacilli</taxon>
        <taxon>Bacillales</taxon>
        <taxon>Bacillaceae</taxon>
        <taxon>Bacillus</taxon>
    </lineage>
</organism>
<sequence length="322" mass="35663">MVYRLGVIFLILLVMSGCGQTPLNGKIEKVGLLVPDTISDQVWGTKGYKGLLRIQSVYNVDVYYKEGIDNEAAVKMAVEDFQKKGVNLIFGHGSEYEKVFNSISGNYPDIHFVLVNSKAEHKNVTSITFDGRAMGFFGGMTAAHQSKSGKLGILATHSWQPEVKGFIEGAKYINPDIKVKTEYVGQWDDSEKAVAKYEKMKKAGADVVYPAGDGYNVPVIEQIKKDGLYAIGYVSDQSELGENIVLTSTIQHVDEAYELIADEFNKGTLKGGRRIFDIQDGVIEMGEFSPIVDQSFQEKIKGLIEQYKKQENCQMRGDPDAA</sequence>
<evidence type="ECO:0000313" key="8">
    <source>
        <dbReference type="EMBL" id="ASB90131.1"/>
    </source>
</evidence>
<keyword evidence="4" id="KW-0732">Signal</keyword>
<keyword evidence="5" id="KW-0472">Membrane</keyword>
<dbReference type="Gene3D" id="3.40.50.2300">
    <property type="match status" value="2"/>
</dbReference>
<evidence type="ECO:0000259" key="7">
    <source>
        <dbReference type="Pfam" id="PF02608"/>
    </source>
</evidence>
<keyword evidence="6" id="KW-0449">Lipoprotein</keyword>
<keyword evidence="9" id="KW-1185">Reference proteome</keyword>
<dbReference type="CDD" id="cd06353">
    <property type="entry name" value="PBP1_Med-like"/>
    <property type="match status" value="1"/>
</dbReference>
<evidence type="ECO:0000256" key="2">
    <source>
        <dbReference type="ARBA" id="ARBA00008610"/>
    </source>
</evidence>
<evidence type="ECO:0000256" key="3">
    <source>
        <dbReference type="ARBA" id="ARBA00022475"/>
    </source>
</evidence>
<evidence type="ECO:0000256" key="5">
    <source>
        <dbReference type="ARBA" id="ARBA00023136"/>
    </source>
</evidence>
<dbReference type="SUPFAM" id="SSF53822">
    <property type="entry name" value="Periplasmic binding protein-like I"/>
    <property type="match status" value="1"/>
</dbReference>
<keyword evidence="3" id="KW-1003">Cell membrane</keyword>
<dbReference type="PROSITE" id="PS51257">
    <property type="entry name" value="PROKAR_LIPOPROTEIN"/>
    <property type="match status" value="1"/>
</dbReference>
<reference evidence="8 9" key="1">
    <citation type="submission" date="2017-06" db="EMBL/GenBank/DDBJ databases">
        <title>Genome sequence of Bacillus sonorensis strain SRCM101395.</title>
        <authorList>
            <person name="Cho S.H."/>
        </authorList>
    </citation>
    <scope>NUCLEOTIDE SEQUENCE [LARGE SCALE GENOMIC DNA]</scope>
    <source>
        <strain evidence="8 9">SRCM101395</strain>
    </source>
</reference>
<evidence type="ECO:0000256" key="4">
    <source>
        <dbReference type="ARBA" id="ARBA00022729"/>
    </source>
</evidence>
<evidence type="ECO:0000256" key="6">
    <source>
        <dbReference type="ARBA" id="ARBA00023288"/>
    </source>
</evidence>
<dbReference type="Proteomes" id="UP000196877">
    <property type="component" value="Chromosome"/>
</dbReference>
<gene>
    <name evidence="8" type="ORF">S101395_03625</name>
</gene>
<dbReference type="RefSeq" id="WP_006636819.1">
    <property type="nucleotide sequence ID" value="NZ_CABJEH010000001.1"/>
</dbReference>
<dbReference type="PANTHER" id="PTHR34296">
    <property type="entry name" value="TRANSCRIPTIONAL ACTIVATOR PROTEIN MED"/>
    <property type="match status" value="1"/>
</dbReference>
<dbReference type="PANTHER" id="PTHR34296:SF2">
    <property type="entry name" value="ABC TRANSPORTER GUANOSINE-BINDING PROTEIN NUPN"/>
    <property type="match status" value="1"/>
</dbReference>